<dbReference type="SUPFAM" id="SSF53335">
    <property type="entry name" value="S-adenosyl-L-methionine-dependent methyltransferases"/>
    <property type="match status" value="1"/>
</dbReference>
<gene>
    <name evidence="4" type="primary">trmR</name>
    <name evidence="5" type="ordered locus">Clole_2146</name>
</gene>
<dbReference type="EC" id="2.1.1.-" evidence="4"/>
<dbReference type="PANTHER" id="PTHR10509:SF14">
    <property type="entry name" value="CAFFEOYL-COA O-METHYLTRANSFERASE 3-RELATED"/>
    <property type="match status" value="1"/>
</dbReference>
<comment type="catalytic activity">
    <reaction evidence="4">
        <text>5-hydroxyuridine(34) in tRNA + S-adenosyl-L-methionine = 5-methoxyuridine(34) in tRNA + S-adenosyl-L-homocysteine + H(+)</text>
        <dbReference type="Rhea" id="RHEA:60524"/>
        <dbReference type="Rhea" id="RHEA-COMP:13381"/>
        <dbReference type="Rhea" id="RHEA-COMP:15591"/>
        <dbReference type="ChEBI" id="CHEBI:15378"/>
        <dbReference type="ChEBI" id="CHEBI:57856"/>
        <dbReference type="ChEBI" id="CHEBI:59789"/>
        <dbReference type="ChEBI" id="CHEBI:136877"/>
        <dbReference type="ChEBI" id="CHEBI:143860"/>
    </reaction>
</comment>
<dbReference type="HOGENOM" id="CLU_067676_4_0_9"/>
<comment type="function">
    <text evidence="4">Catalyzes the methylation of 5-hydroxyuridine (ho5U) to form 5-methoxyuridine (mo5U) at position 34 in tRNAs.</text>
</comment>
<comment type="subunit">
    <text evidence="4">Homodimer.</text>
</comment>
<proteinExistence type="inferred from homology"/>
<feature type="binding site" evidence="4">
    <location>
        <position position="72"/>
    </location>
    <ligand>
        <name>S-adenosyl-L-methionine</name>
        <dbReference type="ChEBI" id="CHEBI:59789"/>
    </ligand>
</feature>
<feature type="binding site" evidence="4">
    <location>
        <position position="137"/>
    </location>
    <ligand>
        <name>S-adenosyl-L-methionine</name>
        <dbReference type="ChEBI" id="CHEBI:59789"/>
    </ligand>
</feature>
<evidence type="ECO:0000256" key="1">
    <source>
        <dbReference type="ARBA" id="ARBA00022603"/>
    </source>
</evidence>
<feature type="binding site" evidence="4">
    <location>
        <begin position="118"/>
        <end position="119"/>
    </location>
    <ligand>
        <name>S-adenosyl-L-methionine</name>
        <dbReference type="ChEBI" id="CHEBI:59789"/>
    </ligand>
</feature>
<keyword evidence="2 4" id="KW-0808">Transferase</keyword>
<dbReference type="PROSITE" id="PS51682">
    <property type="entry name" value="SAM_OMT_I"/>
    <property type="match status" value="1"/>
</dbReference>
<dbReference type="AlphaFoldDB" id="F2JR02"/>
<dbReference type="GO" id="GO:0016300">
    <property type="term" value="F:tRNA (uridine) methyltransferase activity"/>
    <property type="evidence" value="ECO:0007669"/>
    <property type="project" value="UniProtKB-UniRule"/>
</dbReference>
<feature type="binding site" evidence="4">
    <location>
        <position position="164"/>
    </location>
    <ligand>
        <name>Mg(2+)</name>
        <dbReference type="ChEBI" id="CHEBI:18420"/>
    </ligand>
</feature>
<dbReference type="HAMAP" id="MF_02217">
    <property type="entry name" value="TrmR_methyltr"/>
    <property type="match status" value="1"/>
</dbReference>
<dbReference type="InterPro" id="IPR002935">
    <property type="entry name" value="SAM_O-MeTrfase"/>
</dbReference>
<dbReference type="eggNOG" id="COG4122">
    <property type="taxonomic scope" value="Bacteria"/>
</dbReference>
<comment type="similarity">
    <text evidence="4">Belongs to the class I-like SAM-binding methyltransferase superfamily. Cation-dependent O-methyltransferase family.</text>
</comment>
<dbReference type="EMBL" id="CP002582">
    <property type="protein sequence ID" value="ADZ83860.1"/>
    <property type="molecule type" value="Genomic_DNA"/>
</dbReference>
<dbReference type="RefSeq" id="WP_013657154.1">
    <property type="nucleotide sequence ID" value="NC_015275.1"/>
</dbReference>
<dbReference type="Pfam" id="PF01596">
    <property type="entry name" value="Methyltransf_3"/>
    <property type="match status" value="1"/>
</dbReference>
<feature type="binding site" evidence="4">
    <location>
        <position position="163"/>
    </location>
    <ligand>
        <name>Mg(2+)</name>
        <dbReference type="ChEBI" id="CHEBI:18420"/>
    </ligand>
</feature>
<dbReference type="GO" id="GO:0030488">
    <property type="term" value="P:tRNA methylation"/>
    <property type="evidence" value="ECO:0007669"/>
    <property type="project" value="UniProtKB-UniRule"/>
</dbReference>
<dbReference type="GO" id="GO:0008757">
    <property type="term" value="F:S-adenosylmethionine-dependent methyltransferase activity"/>
    <property type="evidence" value="ECO:0007669"/>
    <property type="project" value="TreeGrafter"/>
</dbReference>
<keyword evidence="4" id="KW-0479">Metal-binding</keyword>
<dbReference type="STRING" id="642492.Clole_2146"/>
<evidence type="ECO:0000313" key="6">
    <source>
        <dbReference type="Proteomes" id="UP000008467"/>
    </source>
</evidence>
<protein>
    <recommendedName>
        <fullName evidence="4">tRNA 5-hydroxyuridine methyltransferase</fullName>
        <ecNumber evidence="4">2.1.1.-</ecNumber>
    </recommendedName>
    <alternativeName>
        <fullName evidence="4">ho5U methyltransferase</fullName>
    </alternativeName>
</protein>
<dbReference type="Gene3D" id="3.40.50.150">
    <property type="entry name" value="Vaccinia Virus protein VP39"/>
    <property type="match status" value="1"/>
</dbReference>
<feature type="binding site" evidence="4">
    <location>
        <position position="137"/>
    </location>
    <ligand>
        <name>Mg(2+)</name>
        <dbReference type="ChEBI" id="CHEBI:18420"/>
    </ligand>
</feature>
<dbReference type="GO" id="GO:0000287">
    <property type="term" value="F:magnesium ion binding"/>
    <property type="evidence" value="ECO:0007669"/>
    <property type="project" value="UniProtKB-UniRule"/>
</dbReference>
<keyword evidence="1 4" id="KW-0489">Methyltransferase</keyword>
<dbReference type="PANTHER" id="PTHR10509">
    <property type="entry name" value="O-METHYLTRANSFERASE-RELATED"/>
    <property type="match status" value="1"/>
</dbReference>
<reference evidence="5 6" key="1">
    <citation type="journal article" date="2011" name="J. Bacteriol.">
        <title>Complete genome sequence of the cellulose-degrading bacterium Cellulosilyticum lentocellum.</title>
        <authorList>
            <consortium name="US DOE Joint Genome Institute"/>
            <person name="Miller D.A."/>
            <person name="Suen G."/>
            <person name="Bruce D."/>
            <person name="Copeland A."/>
            <person name="Cheng J.F."/>
            <person name="Detter C."/>
            <person name="Goodwin L.A."/>
            <person name="Han C.S."/>
            <person name="Hauser L.J."/>
            <person name="Land M.L."/>
            <person name="Lapidus A."/>
            <person name="Lucas S."/>
            <person name="Meincke L."/>
            <person name="Pitluck S."/>
            <person name="Tapia R."/>
            <person name="Teshima H."/>
            <person name="Woyke T."/>
            <person name="Fox B.G."/>
            <person name="Angert E.R."/>
            <person name="Currie C.R."/>
        </authorList>
    </citation>
    <scope>NUCLEOTIDE SEQUENCE [LARGE SCALE GENOMIC DNA]</scope>
    <source>
        <strain evidence="6">ATCC 49066 / DSM 5427 / NCIMB 11756 / RHM5</strain>
    </source>
</reference>
<dbReference type="GO" id="GO:0008171">
    <property type="term" value="F:O-methyltransferase activity"/>
    <property type="evidence" value="ECO:0007669"/>
    <property type="project" value="InterPro"/>
</dbReference>
<keyword evidence="4" id="KW-0819">tRNA processing</keyword>
<name>F2JR02_CELLD</name>
<organism evidence="5 6">
    <name type="scientific">Cellulosilyticum lentocellum (strain ATCC 49066 / DSM 5427 / NCIMB 11756 / RHM5)</name>
    <name type="common">Clostridium lentocellum</name>
    <dbReference type="NCBI Taxonomy" id="642492"/>
    <lineage>
        <taxon>Bacteria</taxon>
        <taxon>Bacillati</taxon>
        <taxon>Bacillota</taxon>
        <taxon>Clostridia</taxon>
        <taxon>Lachnospirales</taxon>
        <taxon>Cellulosilyticaceae</taxon>
        <taxon>Cellulosilyticum</taxon>
    </lineage>
</organism>
<keyword evidence="6" id="KW-1185">Reference proteome</keyword>
<sequence>MSEINYSYIVEYIRALHEVPRSSLLANIEHQIAIEAETWPIIKPEVADFIKVQLSLVQPSTILEIGTAVGYSSIFMSSYLKEGGKITTLERFDYMLRQARKNIKAAGLEDTIEIIEGDAAITLTQLPSESFDVIFMDCAKGQYINFLPECIRLLKPNGLLITDNVLHKGTVARSRYLIDRRQRTTHSRLREFLWTITHSDTLRSSVIPIGDGVALSYKIGGTEK</sequence>
<dbReference type="InterPro" id="IPR050362">
    <property type="entry name" value="Cation-dep_OMT"/>
</dbReference>
<evidence type="ECO:0000256" key="2">
    <source>
        <dbReference type="ARBA" id="ARBA00022679"/>
    </source>
</evidence>
<accession>F2JR02</accession>
<dbReference type="Proteomes" id="UP000008467">
    <property type="component" value="Chromosome"/>
</dbReference>
<feature type="binding site" evidence="4">
    <location>
        <position position="90"/>
    </location>
    <ligand>
        <name>S-adenosyl-L-methionine</name>
        <dbReference type="ChEBI" id="CHEBI:59789"/>
    </ligand>
</feature>
<dbReference type="InterPro" id="IPR029063">
    <property type="entry name" value="SAM-dependent_MTases_sf"/>
</dbReference>
<keyword evidence="4" id="KW-0460">Magnesium</keyword>
<evidence type="ECO:0000256" key="3">
    <source>
        <dbReference type="ARBA" id="ARBA00022691"/>
    </source>
</evidence>
<feature type="binding site" evidence="4">
    <location>
        <position position="42"/>
    </location>
    <ligand>
        <name>S-adenosyl-L-methionine</name>
        <dbReference type="ChEBI" id="CHEBI:59789"/>
    </ligand>
</feature>
<dbReference type="InterPro" id="IPR043675">
    <property type="entry name" value="TrmR_methyltr"/>
</dbReference>
<dbReference type="CDD" id="cd02440">
    <property type="entry name" value="AdoMet_MTases"/>
    <property type="match status" value="1"/>
</dbReference>
<evidence type="ECO:0000256" key="4">
    <source>
        <dbReference type="HAMAP-Rule" id="MF_02217"/>
    </source>
</evidence>
<dbReference type="KEGG" id="cle:Clole_2146"/>
<evidence type="ECO:0000313" key="5">
    <source>
        <dbReference type="EMBL" id="ADZ83860.1"/>
    </source>
</evidence>
<keyword evidence="3 4" id="KW-0949">S-adenosyl-L-methionine</keyword>